<evidence type="ECO:0000313" key="2">
    <source>
        <dbReference type="EMBL" id="KAG2596953.1"/>
    </source>
</evidence>
<evidence type="ECO:0000313" key="3">
    <source>
        <dbReference type="Proteomes" id="UP000823388"/>
    </source>
</evidence>
<organism evidence="2 3">
    <name type="scientific">Panicum virgatum</name>
    <name type="common">Blackwell switchgrass</name>
    <dbReference type="NCBI Taxonomy" id="38727"/>
    <lineage>
        <taxon>Eukaryota</taxon>
        <taxon>Viridiplantae</taxon>
        <taxon>Streptophyta</taxon>
        <taxon>Embryophyta</taxon>
        <taxon>Tracheophyta</taxon>
        <taxon>Spermatophyta</taxon>
        <taxon>Magnoliopsida</taxon>
        <taxon>Liliopsida</taxon>
        <taxon>Poales</taxon>
        <taxon>Poaceae</taxon>
        <taxon>PACMAD clade</taxon>
        <taxon>Panicoideae</taxon>
        <taxon>Panicodae</taxon>
        <taxon>Paniceae</taxon>
        <taxon>Panicinae</taxon>
        <taxon>Panicum</taxon>
        <taxon>Panicum sect. Hiantes</taxon>
    </lineage>
</organism>
<sequence length="162" mass="17255">MPTPHLRRSLLCRTLPSTPLPPSGAPSPDAAPSSRWCSPPATQLPHPDGPSILPTPLPSSQCRSPPVTPLSHPCAAVPRSLLRSTIPTTLDPPDGAPKLSPPPSSQSVFRTRFAVPHVADSGTGTPWCRPPQATGQPLRRSHDSRLWPPRSLTSVQICFARS</sequence>
<protein>
    <submittedName>
        <fullName evidence="2">Uncharacterized protein</fullName>
    </submittedName>
</protein>
<accession>A0A8T0SJ05</accession>
<feature type="region of interest" description="Disordered" evidence="1">
    <location>
        <begin position="120"/>
        <end position="146"/>
    </location>
</feature>
<comment type="caution">
    <text evidence="2">The sequence shown here is derived from an EMBL/GenBank/DDBJ whole genome shotgun (WGS) entry which is preliminary data.</text>
</comment>
<gene>
    <name evidence="2" type="ORF">PVAP13_5KG207014</name>
</gene>
<keyword evidence="3" id="KW-1185">Reference proteome</keyword>
<reference evidence="2" key="1">
    <citation type="submission" date="2020-05" db="EMBL/GenBank/DDBJ databases">
        <title>WGS assembly of Panicum virgatum.</title>
        <authorList>
            <person name="Lovell J.T."/>
            <person name="Jenkins J."/>
            <person name="Shu S."/>
            <person name="Juenger T.E."/>
            <person name="Schmutz J."/>
        </authorList>
    </citation>
    <scope>NUCLEOTIDE SEQUENCE</scope>
    <source>
        <strain evidence="2">AP13</strain>
    </source>
</reference>
<proteinExistence type="predicted"/>
<dbReference type="AlphaFoldDB" id="A0A8T0SJ05"/>
<feature type="compositionally biased region" description="Basic residues" evidence="1">
    <location>
        <begin position="1"/>
        <end position="10"/>
    </location>
</feature>
<dbReference type="EMBL" id="CM029045">
    <property type="protein sequence ID" value="KAG2596953.1"/>
    <property type="molecule type" value="Genomic_DNA"/>
</dbReference>
<feature type="region of interest" description="Disordered" evidence="1">
    <location>
        <begin position="1"/>
        <end position="107"/>
    </location>
</feature>
<evidence type="ECO:0000256" key="1">
    <source>
        <dbReference type="SAM" id="MobiDB-lite"/>
    </source>
</evidence>
<name>A0A8T0SJ05_PANVG</name>
<dbReference type="Proteomes" id="UP000823388">
    <property type="component" value="Chromosome 5K"/>
</dbReference>